<evidence type="ECO:0000313" key="1">
    <source>
        <dbReference type="EMBL" id="XDQ66795.1"/>
    </source>
</evidence>
<accession>A0AB39SEF0</accession>
<dbReference type="EMBL" id="CP163440">
    <property type="protein sequence ID" value="XDQ66795.1"/>
    <property type="molecule type" value="Genomic_DNA"/>
</dbReference>
<proteinExistence type="predicted"/>
<name>A0AB39SEF0_9ACTN</name>
<protein>
    <submittedName>
        <fullName evidence="1">Uncharacterized protein</fullName>
    </submittedName>
</protein>
<dbReference type="RefSeq" id="WP_327433160.1">
    <property type="nucleotide sequence ID" value="NZ_CP163440.1"/>
</dbReference>
<dbReference type="AlphaFoldDB" id="A0AB39SEF0"/>
<gene>
    <name evidence="1" type="ORF">AB5J50_41445</name>
</gene>
<organism evidence="1">
    <name type="scientific">Streptomyces sp. R35</name>
    <dbReference type="NCBI Taxonomy" id="3238630"/>
    <lineage>
        <taxon>Bacteria</taxon>
        <taxon>Bacillati</taxon>
        <taxon>Actinomycetota</taxon>
        <taxon>Actinomycetes</taxon>
        <taxon>Kitasatosporales</taxon>
        <taxon>Streptomycetaceae</taxon>
        <taxon>Streptomyces</taxon>
    </lineage>
</organism>
<reference evidence="1" key="1">
    <citation type="submission" date="2024-07" db="EMBL/GenBank/DDBJ databases">
        <authorList>
            <person name="Yu S.T."/>
        </authorList>
    </citation>
    <scope>NUCLEOTIDE SEQUENCE</scope>
    <source>
        <strain evidence="1">R35</strain>
    </source>
</reference>
<sequence length="52" mass="5401">MPEEKKVIRIHLEPGQEGVTLSAVGAASATAPAETIVEATNITEATVIEVEV</sequence>